<dbReference type="SUPFAM" id="SSF56935">
    <property type="entry name" value="Porins"/>
    <property type="match status" value="1"/>
</dbReference>
<dbReference type="EMBL" id="CP027850">
    <property type="protein sequence ID" value="AVQ02684.1"/>
    <property type="molecule type" value="Genomic_DNA"/>
</dbReference>
<keyword evidence="4" id="KW-0798">TonB box</keyword>
<dbReference type="Pfam" id="PF00593">
    <property type="entry name" value="TonB_dep_Rec_b-barrel"/>
    <property type="match status" value="1"/>
</dbReference>
<dbReference type="Proteomes" id="UP000240527">
    <property type="component" value="Chromosome"/>
</dbReference>
<accession>A0ABM6THM9</accession>
<dbReference type="Gene3D" id="2.170.130.10">
    <property type="entry name" value="TonB-dependent receptor, plug domain"/>
    <property type="match status" value="1"/>
</dbReference>
<dbReference type="PANTHER" id="PTHR47234">
    <property type="match status" value="1"/>
</dbReference>
<evidence type="ECO:0000256" key="4">
    <source>
        <dbReference type="RuleBase" id="RU003357"/>
    </source>
</evidence>
<comment type="similarity">
    <text evidence="4">Belongs to the TonB-dependent receptor family.</text>
</comment>
<feature type="signal peptide" evidence="5">
    <location>
        <begin position="1"/>
        <end position="26"/>
    </location>
</feature>
<dbReference type="InterPro" id="IPR036942">
    <property type="entry name" value="Beta-barrel_TonB_sf"/>
</dbReference>
<keyword evidence="3" id="KW-0998">Cell outer membrane</keyword>
<comment type="subcellular location">
    <subcellularLocation>
        <location evidence="1 4">Cell outer membrane</location>
    </subcellularLocation>
</comment>
<evidence type="ECO:0000256" key="3">
    <source>
        <dbReference type="ARBA" id="ARBA00023237"/>
    </source>
</evidence>
<dbReference type="Gene3D" id="2.40.170.20">
    <property type="entry name" value="TonB-dependent receptor, beta-barrel domain"/>
    <property type="match status" value="1"/>
</dbReference>
<evidence type="ECO:0000256" key="2">
    <source>
        <dbReference type="ARBA" id="ARBA00023136"/>
    </source>
</evidence>
<organism evidence="8 9">
    <name type="scientific">Caulobacter segnis</name>
    <dbReference type="NCBI Taxonomy" id="88688"/>
    <lineage>
        <taxon>Bacteria</taxon>
        <taxon>Pseudomonadati</taxon>
        <taxon>Pseudomonadota</taxon>
        <taxon>Alphaproteobacteria</taxon>
        <taxon>Caulobacterales</taxon>
        <taxon>Caulobacteraceae</taxon>
        <taxon>Caulobacter</taxon>
    </lineage>
</organism>
<evidence type="ECO:0000256" key="5">
    <source>
        <dbReference type="SAM" id="SignalP"/>
    </source>
</evidence>
<feature type="chain" id="PRO_5046845160" evidence="5">
    <location>
        <begin position="27"/>
        <end position="1014"/>
    </location>
</feature>
<evidence type="ECO:0000313" key="9">
    <source>
        <dbReference type="Proteomes" id="UP000240527"/>
    </source>
</evidence>
<dbReference type="InterPro" id="IPR012910">
    <property type="entry name" value="Plug_dom"/>
</dbReference>
<feature type="domain" description="TonB-dependent receptor plug" evidence="7">
    <location>
        <begin position="54"/>
        <end position="159"/>
    </location>
</feature>
<sequence>MKIGLMGASGAALLMGLAGLGAPALAQERSGQEPSTQVEEIVVTGSNIRGSALDAALPVEVYSQAELEKQGSPTALEFAKSLTISGPTTGESYYFGGPALVGSVNYNLRGLGADKTLVLLNGRRMNQNTANVPSIALARTEVLKDGAAVIYGADATGGVVNFITRDKFVGLEAQGQYKHIRGSKGDYSVGVMGGVGEDRVNLLVSAEYEHRSRLNTMERDFTKASLNPVTGYNPAPWSTLTNLTGWIPRGALPATPSATDVGEWGPAVGGIVSDFTPASCAAVGGRYDNAYTCAYNYIPYYRLVENQDTYRLYAQLKAQITDTMKFHTDASYGKVTLPQVMGSPAQPVSRGPALATGAVNQFYVPITNPFAAEFAAKNGIVGAQGFTPVTYRLFGHGGNPYYSGGDGFGVADRIDNKVWRVSAGLTGELGDLAPFAKQVGYDFALTYNDAYNYNTHADTIGYRLQEALNGFGGPNCHATDLDPSRFGTQNAAAAGKNGCQYWNPFSSSFKGQPVRGLANPNYVAGKENPEDLALWMFDPRAVETLSHNFTADLVFDGRSGIELPGGEIGWALGAQYRSLANRVNVPSAFNNGSIQCEWPSNTTSANGAGSGNLSPTPLPTADPNFRGCTPDAPGPFVLFAPTLPSRAEQSQYSLFGELQVPLFSNVDIQLAARRERFSNDLGATVYKVSGKWNVWGPLTVRASYGTNYQTPPLGVTPGAITVAARTYTVAASNWLAAQFITDANLKPETAKSGNVGAIWQSRGLADGHDFRLIVDYFDIRTKDQIGQVADPNQIASLVFNGAGGTITTCDVAKQPLLARISFNNGCAVGMSGVGTFNAVSTRYGNGPGQTTKGFDIQAKYGLPLGDGDLDIDVTATRVTALRTGPTTLDGVTISTGDDRLGTLNFATFAQAAPKWRANLGVNYALGRQNFRLGVNFVSAVQDERAGAQYGENGKDWVTADFTYRLQLGDDMALTLTAANIFDKDPPPAQEEFGYDPWTGNPLGRTFEIGVKKSF</sequence>
<keyword evidence="2 4" id="KW-0472">Membrane</keyword>
<proteinExistence type="inferred from homology"/>
<dbReference type="Pfam" id="PF07715">
    <property type="entry name" value="Plug"/>
    <property type="match status" value="1"/>
</dbReference>
<keyword evidence="8" id="KW-0675">Receptor</keyword>
<dbReference type="RefSeq" id="WP_013079643.1">
    <property type="nucleotide sequence ID" value="NZ_CP027850.1"/>
</dbReference>
<evidence type="ECO:0000256" key="1">
    <source>
        <dbReference type="ARBA" id="ARBA00004442"/>
    </source>
</evidence>
<reference evidence="8 9" key="1">
    <citation type="journal article" date="2015" name="Biotechnol. Bioeng.">
        <title>Genome sequence and phenotypic characterization of Caulobacter segnis.</title>
        <authorList>
            <person name="Patel S."/>
            <person name="Fletcher B."/>
            <person name="Scott D.C."/>
            <person name="Ely B."/>
        </authorList>
    </citation>
    <scope>NUCLEOTIDE SEQUENCE [LARGE SCALE GENOMIC DNA]</scope>
    <source>
        <strain evidence="8 9">TK0059</strain>
    </source>
</reference>
<dbReference type="InterPro" id="IPR000531">
    <property type="entry name" value="Beta-barrel_TonB"/>
</dbReference>
<dbReference type="PANTHER" id="PTHR47234:SF1">
    <property type="entry name" value="TONB-DEPENDENT RECEPTOR"/>
    <property type="match status" value="1"/>
</dbReference>
<evidence type="ECO:0000259" key="7">
    <source>
        <dbReference type="Pfam" id="PF07715"/>
    </source>
</evidence>
<evidence type="ECO:0000313" key="8">
    <source>
        <dbReference type="EMBL" id="AVQ02684.1"/>
    </source>
</evidence>
<name>A0ABM6THM9_9CAUL</name>
<feature type="domain" description="TonB-dependent receptor-like beta-barrel" evidence="6">
    <location>
        <begin position="529"/>
        <end position="980"/>
    </location>
</feature>
<keyword evidence="5" id="KW-0732">Signal</keyword>
<gene>
    <name evidence="8" type="ORF">B7G68_12980</name>
</gene>
<evidence type="ECO:0000259" key="6">
    <source>
        <dbReference type="Pfam" id="PF00593"/>
    </source>
</evidence>
<dbReference type="InterPro" id="IPR037066">
    <property type="entry name" value="Plug_dom_sf"/>
</dbReference>
<protein>
    <submittedName>
        <fullName evidence="8">TonB-dependent receptor</fullName>
    </submittedName>
</protein>
<keyword evidence="9" id="KW-1185">Reference proteome</keyword>